<organism evidence="1 2">
    <name type="scientific">Epicoccum nigrum</name>
    <name type="common">Soil fungus</name>
    <name type="synonym">Epicoccum purpurascens</name>
    <dbReference type="NCBI Taxonomy" id="105696"/>
    <lineage>
        <taxon>Eukaryota</taxon>
        <taxon>Fungi</taxon>
        <taxon>Dikarya</taxon>
        <taxon>Ascomycota</taxon>
        <taxon>Pezizomycotina</taxon>
        <taxon>Dothideomycetes</taxon>
        <taxon>Pleosporomycetidae</taxon>
        <taxon>Pleosporales</taxon>
        <taxon>Pleosporineae</taxon>
        <taxon>Didymellaceae</taxon>
        <taxon>Epicoccum</taxon>
    </lineage>
</organism>
<protein>
    <submittedName>
        <fullName evidence="1">Uncharacterized protein</fullName>
    </submittedName>
</protein>
<dbReference type="AlphaFoldDB" id="A0A1Y2M7A9"/>
<dbReference type="Proteomes" id="UP000193240">
    <property type="component" value="Unassembled WGS sequence"/>
</dbReference>
<evidence type="ECO:0000313" key="1">
    <source>
        <dbReference type="EMBL" id="OSS51976.1"/>
    </source>
</evidence>
<accession>A0A1Y2M7A9</accession>
<sequence>MTAPSPFPRTFDVNDTGYDATFVSTLPEFAHWNDPNFGEEALSYDDCMLRVRRVSIVNLFLRGAVTTECEDGREDTVSLPISDQYTGRDYQASSDEKRLNKKEAELLVAECEERYEHASAILESTDAVEVSGGEIKAEHSA</sequence>
<name>A0A1Y2M7A9_EPING</name>
<dbReference type="InParanoid" id="A0A1Y2M7A9"/>
<evidence type="ECO:0000313" key="2">
    <source>
        <dbReference type="Proteomes" id="UP000193240"/>
    </source>
</evidence>
<dbReference type="EMBL" id="KZ107840">
    <property type="protein sequence ID" value="OSS51976.1"/>
    <property type="molecule type" value="Genomic_DNA"/>
</dbReference>
<gene>
    <name evidence="1" type="ORF">B5807_03354</name>
</gene>
<proteinExistence type="predicted"/>
<reference evidence="1 2" key="1">
    <citation type="journal article" date="2017" name="Genome Announc.">
        <title>Genome sequence of the saprophytic ascomycete Epicoccum nigrum ICMP 19927 strain isolated from New Zealand.</title>
        <authorList>
            <person name="Fokin M."/>
            <person name="Fleetwood D."/>
            <person name="Weir B.S."/>
            <person name="Villas-Boas S.G."/>
        </authorList>
    </citation>
    <scope>NUCLEOTIDE SEQUENCE [LARGE SCALE GENOMIC DNA]</scope>
    <source>
        <strain evidence="1 2">ICMP 19927</strain>
    </source>
</reference>
<keyword evidence="2" id="KW-1185">Reference proteome</keyword>